<keyword evidence="3" id="KW-0813">Transport</keyword>
<comment type="similarity">
    <text evidence="2">Belongs to the major facilitator superfamily.</text>
</comment>
<dbReference type="InterPro" id="IPR036259">
    <property type="entry name" value="MFS_trans_sf"/>
</dbReference>
<feature type="transmembrane region" description="Helical" evidence="8">
    <location>
        <begin position="422"/>
        <end position="445"/>
    </location>
</feature>
<gene>
    <name evidence="10" type="ORF">LTR09_011624</name>
</gene>
<feature type="transmembrane region" description="Helical" evidence="8">
    <location>
        <begin position="451"/>
        <end position="470"/>
    </location>
</feature>
<feature type="transmembrane region" description="Helical" evidence="8">
    <location>
        <begin position="387"/>
        <end position="410"/>
    </location>
</feature>
<keyword evidence="4 8" id="KW-0812">Transmembrane</keyword>
<keyword evidence="11" id="KW-1185">Reference proteome</keyword>
<evidence type="ECO:0000313" key="10">
    <source>
        <dbReference type="EMBL" id="KAK3046940.1"/>
    </source>
</evidence>
<dbReference type="AlphaFoldDB" id="A0AAJ0D5U8"/>
<keyword evidence="5 8" id="KW-1133">Transmembrane helix</keyword>
<comment type="caution">
    <text evidence="10">The sequence shown here is derived from an EMBL/GenBank/DDBJ whole genome shotgun (WGS) entry which is preliminary data.</text>
</comment>
<dbReference type="SUPFAM" id="SSF103473">
    <property type="entry name" value="MFS general substrate transporter"/>
    <property type="match status" value="1"/>
</dbReference>
<feature type="transmembrane region" description="Helical" evidence="8">
    <location>
        <begin position="298"/>
        <end position="323"/>
    </location>
</feature>
<dbReference type="PROSITE" id="PS50850">
    <property type="entry name" value="MFS"/>
    <property type="match status" value="1"/>
</dbReference>
<feature type="compositionally biased region" description="Polar residues" evidence="7">
    <location>
        <begin position="42"/>
        <end position="52"/>
    </location>
</feature>
<dbReference type="GO" id="GO:0016020">
    <property type="term" value="C:membrane"/>
    <property type="evidence" value="ECO:0007669"/>
    <property type="project" value="TreeGrafter"/>
</dbReference>
<feature type="transmembrane region" description="Helical" evidence="8">
    <location>
        <begin position="93"/>
        <end position="113"/>
    </location>
</feature>
<dbReference type="FunFam" id="1.20.1250.20:FF:000308">
    <property type="entry name" value="MFS efflux transporter"/>
    <property type="match status" value="1"/>
</dbReference>
<dbReference type="FunFam" id="1.20.1250.20:FF:000286">
    <property type="entry name" value="MFS efflux transporter"/>
    <property type="match status" value="1"/>
</dbReference>
<evidence type="ECO:0000256" key="6">
    <source>
        <dbReference type="ARBA" id="ARBA00023136"/>
    </source>
</evidence>
<evidence type="ECO:0000256" key="4">
    <source>
        <dbReference type="ARBA" id="ARBA00022692"/>
    </source>
</evidence>
<sequence>MSVERYNAGSSTAILEPIELQPVHPKQDRPSFSSGKRPASISGRSLASANHRVSNDDSSDRNETLPSPTTAPTEVLQSWNNPRINIYRVSATFWSFIVMGMNDATYGAIIPYLEIYYDLTYTIVALVFLSPFVGYNVAALMNNWIHMKFGQRGVAIVGPICHLIAYIIIAVHPPYPVLVIAFMLAGLGNGLEDSAWNAWIGVMNNANEMLGFLHGFYGVGGTIAPLIATTLITQADYPWYYWYYFMVGFAAVEVAISTHAFWAATGQVFRDEHPRTSDVGGSRLREATMRMPAARVTWLSALFLLGYVGIEVGLGGWIVAFMIRVRDAKPFASGMTATGFWLGLTFGRVILGFVTPRIGEKLAISIYLPICMALQLIFWLVPQFYVGAVSIGLLGFFLGPMFPAAMVACAKLLPKHLHVSSIGFAAAFGGSGGALFPYAIGAIAQAKGVQVLQPIILALLAVIWVLWLCLPRIGKKKD</sequence>
<dbReference type="InterPro" id="IPR011701">
    <property type="entry name" value="MFS"/>
</dbReference>
<evidence type="ECO:0000256" key="1">
    <source>
        <dbReference type="ARBA" id="ARBA00004127"/>
    </source>
</evidence>
<evidence type="ECO:0000256" key="8">
    <source>
        <dbReference type="SAM" id="Phobius"/>
    </source>
</evidence>
<feature type="transmembrane region" description="Helical" evidence="8">
    <location>
        <begin position="175"/>
        <end position="191"/>
    </location>
</feature>
<feature type="transmembrane region" description="Helical" evidence="8">
    <location>
        <begin position="119"/>
        <end position="141"/>
    </location>
</feature>
<evidence type="ECO:0000313" key="11">
    <source>
        <dbReference type="Proteomes" id="UP001271007"/>
    </source>
</evidence>
<evidence type="ECO:0000256" key="3">
    <source>
        <dbReference type="ARBA" id="ARBA00022448"/>
    </source>
</evidence>
<dbReference type="InterPro" id="IPR020846">
    <property type="entry name" value="MFS_dom"/>
</dbReference>
<name>A0AAJ0D5U8_9PEZI</name>
<dbReference type="PANTHER" id="PTHR23514:SF3">
    <property type="entry name" value="BYPASS OF STOP CODON PROTEIN 6"/>
    <property type="match status" value="1"/>
</dbReference>
<accession>A0AAJ0D5U8</accession>
<dbReference type="GO" id="GO:0022857">
    <property type="term" value="F:transmembrane transporter activity"/>
    <property type="evidence" value="ECO:0007669"/>
    <property type="project" value="InterPro"/>
</dbReference>
<feature type="region of interest" description="Disordered" evidence="7">
    <location>
        <begin position="16"/>
        <end position="74"/>
    </location>
</feature>
<feature type="transmembrane region" description="Helical" evidence="8">
    <location>
        <begin position="241"/>
        <end position="265"/>
    </location>
</feature>
<dbReference type="PANTHER" id="PTHR23514">
    <property type="entry name" value="BYPASS OF STOP CODON PROTEIN 6"/>
    <property type="match status" value="1"/>
</dbReference>
<feature type="compositionally biased region" description="Polar residues" evidence="7">
    <location>
        <begin position="64"/>
        <end position="74"/>
    </location>
</feature>
<proteinExistence type="inferred from homology"/>
<reference evidence="10" key="1">
    <citation type="submission" date="2023-04" db="EMBL/GenBank/DDBJ databases">
        <title>Black Yeasts Isolated from many extreme environments.</title>
        <authorList>
            <person name="Coleine C."/>
            <person name="Stajich J.E."/>
            <person name="Selbmann L."/>
        </authorList>
    </citation>
    <scope>NUCLEOTIDE SEQUENCE</scope>
    <source>
        <strain evidence="10">CCFEE 5312</strain>
    </source>
</reference>
<dbReference type="EMBL" id="JAWDJX010000074">
    <property type="protein sequence ID" value="KAK3046940.1"/>
    <property type="molecule type" value="Genomic_DNA"/>
</dbReference>
<dbReference type="InterPro" id="IPR051788">
    <property type="entry name" value="MFS_Transporter"/>
</dbReference>
<feature type="transmembrane region" description="Helical" evidence="8">
    <location>
        <begin position="153"/>
        <end position="169"/>
    </location>
</feature>
<evidence type="ECO:0000256" key="2">
    <source>
        <dbReference type="ARBA" id="ARBA00008335"/>
    </source>
</evidence>
<dbReference type="Gene3D" id="1.20.1250.20">
    <property type="entry name" value="MFS general substrate transporter like domains"/>
    <property type="match status" value="2"/>
</dbReference>
<feature type="transmembrane region" description="Helical" evidence="8">
    <location>
        <begin position="362"/>
        <end position="381"/>
    </location>
</feature>
<protein>
    <recommendedName>
        <fullName evidence="9">Major facilitator superfamily (MFS) profile domain-containing protein</fullName>
    </recommendedName>
</protein>
<evidence type="ECO:0000256" key="5">
    <source>
        <dbReference type="ARBA" id="ARBA00022989"/>
    </source>
</evidence>
<evidence type="ECO:0000259" key="9">
    <source>
        <dbReference type="PROSITE" id="PS50850"/>
    </source>
</evidence>
<dbReference type="GO" id="GO:0012505">
    <property type="term" value="C:endomembrane system"/>
    <property type="evidence" value="ECO:0007669"/>
    <property type="project" value="UniProtKB-SubCell"/>
</dbReference>
<feature type="domain" description="Major facilitator superfamily (MFS) profile" evidence="9">
    <location>
        <begin position="88"/>
        <end position="476"/>
    </location>
</feature>
<organism evidence="10 11">
    <name type="scientific">Extremus antarcticus</name>
    <dbReference type="NCBI Taxonomy" id="702011"/>
    <lineage>
        <taxon>Eukaryota</taxon>
        <taxon>Fungi</taxon>
        <taxon>Dikarya</taxon>
        <taxon>Ascomycota</taxon>
        <taxon>Pezizomycotina</taxon>
        <taxon>Dothideomycetes</taxon>
        <taxon>Dothideomycetidae</taxon>
        <taxon>Mycosphaerellales</taxon>
        <taxon>Extremaceae</taxon>
        <taxon>Extremus</taxon>
    </lineage>
</organism>
<comment type="subcellular location">
    <subcellularLocation>
        <location evidence="1">Endomembrane system</location>
        <topology evidence="1">Multi-pass membrane protein</topology>
    </subcellularLocation>
</comment>
<dbReference type="Pfam" id="PF07690">
    <property type="entry name" value="MFS_1"/>
    <property type="match status" value="1"/>
</dbReference>
<feature type="transmembrane region" description="Helical" evidence="8">
    <location>
        <begin position="335"/>
        <end position="355"/>
    </location>
</feature>
<feature type="compositionally biased region" description="Basic and acidic residues" evidence="7">
    <location>
        <begin position="53"/>
        <end position="63"/>
    </location>
</feature>
<dbReference type="Proteomes" id="UP001271007">
    <property type="component" value="Unassembled WGS sequence"/>
</dbReference>
<feature type="transmembrane region" description="Helical" evidence="8">
    <location>
        <begin position="212"/>
        <end position="235"/>
    </location>
</feature>
<keyword evidence="6 8" id="KW-0472">Membrane</keyword>
<evidence type="ECO:0000256" key="7">
    <source>
        <dbReference type="SAM" id="MobiDB-lite"/>
    </source>
</evidence>